<dbReference type="PROSITE" id="PS00893">
    <property type="entry name" value="NUDIX_BOX"/>
    <property type="match status" value="1"/>
</dbReference>
<evidence type="ECO:0000313" key="5">
    <source>
        <dbReference type="EMBL" id="RST77655.1"/>
    </source>
</evidence>
<dbReference type="SUPFAM" id="SSF55811">
    <property type="entry name" value="Nudix"/>
    <property type="match status" value="1"/>
</dbReference>
<dbReference type="PANTHER" id="PTHR43046">
    <property type="entry name" value="GDP-MANNOSE MANNOSYL HYDROLASE"/>
    <property type="match status" value="1"/>
</dbReference>
<dbReference type="Proteomes" id="UP000287156">
    <property type="component" value="Unassembled WGS sequence"/>
</dbReference>
<keyword evidence="6" id="KW-1185">Reference proteome</keyword>
<dbReference type="PROSITE" id="PS51462">
    <property type="entry name" value="NUDIX"/>
    <property type="match status" value="1"/>
</dbReference>
<sequence length="160" mass="17806">MSQNRGKVWLAVCGVVIDEEGRWLVVKKKYGGAKGKWTLPAGFVEPGETLDEAVKREVLEETGVICTIDGLLGLRTGVLRSSISDNMMIFACKPKNTTILVQEDELEEASWMMPESLLQDKKTSVMITELIQGGYRPFQKEIVAINPGSQFGYTAYKLFL</sequence>
<dbReference type="PANTHER" id="PTHR43046:SF14">
    <property type="entry name" value="MUTT_NUDIX FAMILY PROTEIN"/>
    <property type="match status" value="1"/>
</dbReference>
<accession>A0A429Y8A0</accession>
<protein>
    <submittedName>
        <fullName evidence="5">NUDIX hydrolase</fullName>
    </submittedName>
</protein>
<dbReference type="Gene3D" id="3.90.79.10">
    <property type="entry name" value="Nucleoside Triphosphate Pyrophosphohydrolase"/>
    <property type="match status" value="1"/>
</dbReference>
<dbReference type="AlphaFoldDB" id="A0A429Y8A0"/>
<dbReference type="PRINTS" id="PR00502">
    <property type="entry name" value="NUDIXFAMILY"/>
</dbReference>
<gene>
    <name evidence="5" type="ORF">D4T97_004070</name>
</gene>
<organism evidence="5 6">
    <name type="scientific">Siminovitchia acidinfaciens</name>
    <dbReference type="NCBI Taxonomy" id="2321395"/>
    <lineage>
        <taxon>Bacteria</taxon>
        <taxon>Bacillati</taxon>
        <taxon>Bacillota</taxon>
        <taxon>Bacilli</taxon>
        <taxon>Bacillales</taxon>
        <taxon>Bacillaceae</taxon>
        <taxon>Siminovitchia</taxon>
    </lineage>
</organism>
<comment type="cofactor">
    <cofactor evidence="1">
        <name>Mg(2+)</name>
        <dbReference type="ChEBI" id="CHEBI:18420"/>
    </cofactor>
</comment>
<comment type="similarity">
    <text evidence="3">Belongs to the Nudix hydrolase family.</text>
</comment>
<dbReference type="Pfam" id="PF00293">
    <property type="entry name" value="NUDIX"/>
    <property type="match status" value="1"/>
</dbReference>
<proteinExistence type="inferred from homology"/>
<keyword evidence="2 3" id="KW-0378">Hydrolase</keyword>
<reference evidence="5" key="1">
    <citation type="submission" date="2018-12" db="EMBL/GenBank/DDBJ databases">
        <authorList>
            <person name="Sun L."/>
            <person name="Chen Z."/>
        </authorList>
    </citation>
    <scope>NUCLEOTIDE SEQUENCE [LARGE SCALE GENOMIC DNA]</scope>
    <source>
        <strain evidence="5">3-2-2</strain>
    </source>
</reference>
<feature type="domain" description="Nudix hydrolase" evidence="4">
    <location>
        <begin position="7"/>
        <end position="144"/>
    </location>
</feature>
<evidence type="ECO:0000256" key="1">
    <source>
        <dbReference type="ARBA" id="ARBA00001946"/>
    </source>
</evidence>
<dbReference type="EMBL" id="QYTV02000001">
    <property type="protein sequence ID" value="RST77655.1"/>
    <property type="molecule type" value="Genomic_DNA"/>
</dbReference>
<dbReference type="GO" id="GO:0016787">
    <property type="term" value="F:hydrolase activity"/>
    <property type="evidence" value="ECO:0007669"/>
    <property type="project" value="UniProtKB-KW"/>
</dbReference>
<dbReference type="InterPro" id="IPR020084">
    <property type="entry name" value="NUDIX_hydrolase_CS"/>
</dbReference>
<dbReference type="InterPro" id="IPR020476">
    <property type="entry name" value="Nudix_hydrolase"/>
</dbReference>
<dbReference type="RefSeq" id="WP_126047867.1">
    <property type="nucleotide sequence ID" value="NZ_QYTV02000001.1"/>
</dbReference>
<dbReference type="InterPro" id="IPR015797">
    <property type="entry name" value="NUDIX_hydrolase-like_dom_sf"/>
</dbReference>
<evidence type="ECO:0000256" key="3">
    <source>
        <dbReference type="RuleBase" id="RU003476"/>
    </source>
</evidence>
<dbReference type="InterPro" id="IPR000086">
    <property type="entry name" value="NUDIX_hydrolase_dom"/>
</dbReference>
<evidence type="ECO:0000313" key="6">
    <source>
        <dbReference type="Proteomes" id="UP000287156"/>
    </source>
</evidence>
<name>A0A429Y8A0_9BACI</name>
<evidence type="ECO:0000256" key="2">
    <source>
        <dbReference type="ARBA" id="ARBA00022801"/>
    </source>
</evidence>
<dbReference type="OrthoDB" id="9786141at2"/>
<comment type="caution">
    <text evidence="5">The sequence shown here is derived from an EMBL/GenBank/DDBJ whole genome shotgun (WGS) entry which is preliminary data.</text>
</comment>
<evidence type="ECO:0000259" key="4">
    <source>
        <dbReference type="PROSITE" id="PS51462"/>
    </source>
</evidence>